<gene>
    <name evidence="2" type="ORF">C8J48_0736</name>
</gene>
<proteinExistence type="predicted"/>
<evidence type="ECO:0000313" key="3">
    <source>
        <dbReference type="Proteomes" id="UP000241639"/>
    </source>
</evidence>
<keyword evidence="3" id="KW-1185">Reference proteome</keyword>
<name>A0A2T4Z8E6_9BACL</name>
<dbReference type="AlphaFoldDB" id="A0A2T4Z8E6"/>
<sequence length="29" mass="3210">MLVRLAVILGSIALLFFIVGVIWFSFNAV</sequence>
<dbReference type="Proteomes" id="UP000241639">
    <property type="component" value="Unassembled WGS sequence"/>
</dbReference>
<keyword evidence="1" id="KW-1133">Transmembrane helix</keyword>
<accession>A0A2T4Z8E6</accession>
<feature type="transmembrane region" description="Helical" evidence="1">
    <location>
        <begin position="6"/>
        <end position="26"/>
    </location>
</feature>
<evidence type="ECO:0000256" key="1">
    <source>
        <dbReference type="SAM" id="Phobius"/>
    </source>
</evidence>
<reference evidence="2 3" key="1">
    <citation type="submission" date="2018-04" db="EMBL/GenBank/DDBJ databases">
        <title>Genomic Encyclopedia of Archaeal and Bacterial Type Strains, Phase II (KMG-II): from individual species to whole genera.</title>
        <authorList>
            <person name="Goeker M."/>
        </authorList>
    </citation>
    <scope>NUCLEOTIDE SEQUENCE [LARGE SCALE GENOMIC DNA]</scope>
    <source>
        <strain evidence="2 3">DSM 45169</strain>
    </source>
</reference>
<evidence type="ECO:0000313" key="2">
    <source>
        <dbReference type="EMBL" id="PTM58158.1"/>
    </source>
</evidence>
<keyword evidence="1" id="KW-0472">Membrane</keyword>
<organism evidence="2 3">
    <name type="scientific">Desmospora activa DSM 45169</name>
    <dbReference type="NCBI Taxonomy" id="1121389"/>
    <lineage>
        <taxon>Bacteria</taxon>
        <taxon>Bacillati</taxon>
        <taxon>Bacillota</taxon>
        <taxon>Bacilli</taxon>
        <taxon>Bacillales</taxon>
        <taxon>Thermoactinomycetaceae</taxon>
        <taxon>Desmospora</taxon>
    </lineage>
</organism>
<protein>
    <submittedName>
        <fullName evidence="2">Uncharacterized protein</fullName>
    </submittedName>
</protein>
<keyword evidence="1" id="KW-0812">Transmembrane</keyword>
<comment type="caution">
    <text evidence="2">The sequence shown here is derived from an EMBL/GenBank/DDBJ whole genome shotgun (WGS) entry which is preliminary data.</text>
</comment>
<dbReference type="EMBL" id="PZZP01000001">
    <property type="protein sequence ID" value="PTM58158.1"/>
    <property type="molecule type" value="Genomic_DNA"/>
</dbReference>